<dbReference type="CDD" id="cd15482">
    <property type="entry name" value="Sialidase_non-viral"/>
    <property type="match status" value="1"/>
</dbReference>
<evidence type="ECO:0000313" key="4">
    <source>
        <dbReference type="EMBL" id="CAD9203072.1"/>
    </source>
</evidence>
<dbReference type="EMBL" id="HBGG01010511">
    <property type="protein sequence ID" value="CAD9203071.1"/>
    <property type="molecule type" value="Transcribed_RNA"/>
</dbReference>
<proteinExistence type="predicted"/>
<accession>A0A6U1FIG5</accession>
<dbReference type="AlphaFoldDB" id="A0A6U1FIG5"/>
<feature type="signal peptide" evidence="1">
    <location>
        <begin position="1"/>
        <end position="17"/>
    </location>
</feature>
<dbReference type="InterPro" id="IPR011040">
    <property type="entry name" value="Sialidase"/>
</dbReference>
<dbReference type="SUPFAM" id="SSF50939">
    <property type="entry name" value="Sialidases"/>
    <property type="match status" value="1"/>
</dbReference>
<keyword evidence="1" id="KW-0732">Signal</keyword>
<feature type="domain" description="Sialidase" evidence="2">
    <location>
        <begin position="37"/>
        <end position="353"/>
    </location>
</feature>
<dbReference type="EMBL" id="HBGG01010512">
    <property type="protein sequence ID" value="CAD9203072.1"/>
    <property type="molecule type" value="Transcribed_RNA"/>
</dbReference>
<dbReference type="Pfam" id="PF13088">
    <property type="entry name" value="BNR_2"/>
    <property type="match status" value="1"/>
</dbReference>
<protein>
    <recommendedName>
        <fullName evidence="2">Sialidase domain-containing protein</fullName>
    </recommendedName>
</protein>
<evidence type="ECO:0000313" key="3">
    <source>
        <dbReference type="EMBL" id="CAD9203071.1"/>
    </source>
</evidence>
<name>A0A6U1FIG5_9CHLO</name>
<dbReference type="PANTHER" id="PTHR43752">
    <property type="entry name" value="BNR/ASP-BOX REPEAT FAMILY PROTEIN"/>
    <property type="match status" value="1"/>
</dbReference>
<feature type="chain" id="PRO_5035585259" description="Sialidase domain-containing protein" evidence="1">
    <location>
        <begin position="18"/>
        <end position="515"/>
    </location>
</feature>
<dbReference type="PANTHER" id="PTHR43752:SF2">
    <property type="entry name" value="BNR_ASP-BOX REPEAT FAMILY PROTEIN"/>
    <property type="match status" value="1"/>
</dbReference>
<gene>
    <name evidence="3" type="ORF">TCHU04912_LOCUS5306</name>
    <name evidence="4" type="ORF">TCHU04912_LOCUS5307</name>
</gene>
<evidence type="ECO:0000259" key="2">
    <source>
        <dbReference type="Pfam" id="PF13088"/>
    </source>
</evidence>
<dbReference type="Gene3D" id="2.120.10.10">
    <property type="match status" value="1"/>
</dbReference>
<dbReference type="InterPro" id="IPR036278">
    <property type="entry name" value="Sialidase_sf"/>
</dbReference>
<evidence type="ECO:0000256" key="1">
    <source>
        <dbReference type="SAM" id="SignalP"/>
    </source>
</evidence>
<reference evidence="3" key="1">
    <citation type="submission" date="2021-01" db="EMBL/GenBank/DDBJ databases">
        <authorList>
            <person name="Corre E."/>
            <person name="Pelletier E."/>
            <person name="Niang G."/>
            <person name="Scheremetjew M."/>
            <person name="Finn R."/>
            <person name="Kale V."/>
            <person name="Holt S."/>
            <person name="Cochrane G."/>
            <person name="Meng A."/>
            <person name="Brown T."/>
            <person name="Cohen L."/>
        </authorList>
    </citation>
    <scope>NUCLEOTIDE SEQUENCE</scope>
    <source>
        <strain evidence="3">PLY429</strain>
    </source>
</reference>
<organism evidence="3">
    <name type="scientific">Tetraselmis chuii</name>
    <dbReference type="NCBI Taxonomy" id="63592"/>
    <lineage>
        <taxon>Eukaryota</taxon>
        <taxon>Viridiplantae</taxon>
        <taxon>Chlorophyta</taxon>
        <taxon>core chlorophytes</taxon>
        <taxon>Chlorodendrophyceae</taxon>
        <taxon>Chlorodendrales</taxon>
        <taxon>Chlorodendraceae</taxon>
        <taxon>Tetraselmis</taxon>
    </lineage>
</organism>
<sequence length="515" mass="57038">MAMLAHWQGLLVAAWQAAPSSRTLLVKGDGSKEIVVEGLQDQRLLYSVSRDVGKTWETPSGIQLSDSRSSELRGPVWSPVLHAAEDGRLWLFYSQSRECKKTVNGQVTWAPGGDIKAVTLKNVKSLSTAIFDSSDSPIWSMPKTIISQDDDNGLPKVVANKMIVLTSGEWVLPFWREKPDSESYVCMGNVMNLPSAGVLISTDDGNNWSVHGELRDVRSPLIEGSVVQLESGSILMLLRSASGCAWRSVSHDRGRSWTPAVPTHVPNPNSKAHVIRLKKSGHLVMAYNNHKPRGSHLPTEDGQDNQCRSCRTALELAISADDGVTWRKLALVENEFTPGIRIHYPTLQQVDDMLMVIYSKFYLYREPGEWSQEQGIKLATFNISGLLSTSANVVLRGVPSQRLLINVVSHFIDSLSPEDISRIQMHGHTHRLATVKRFEKRWRLLSTILCSRYDFSHLGGQRWLFSKLNFGRYAVGRVWSLPTGLDDISKAAGAAVGAPSLGTLSESPYMDDVVV</sequence>